<dbReference type="OrthoDB" id="983143at2"/>
<evidence type="ECO:0000313" key="3">
    <source>
        <dbReference type="EMBL" id="KIO44953.1"/>
    </source>
</evidence>
<dbReference type="AlphaFoldDB" id="A0A0C3MES6"/>
<feature type="signal peptide" evidence="1">
    <location>
        <begin position="1"/>
        <end position="22"/>
    </location>
</feature>
<evidence type="ECO:0000313" key="4">
    <source>
        <dbReference type="Proteomes" id="UP000031937"/>
    </source>
</evidence>
<feature type="chain" id="PRO_5043118926" description="Carboxypeptidase-like regulatory domain-containing protein" evidence="1">
    <location>
        <begin position="23"/>
        <end position="831"/>
    </location>
</feature>
<dbReference type="Proteomes" id="UP000031980">
    <property type="component" value="Unassembled WGS sequence"/>
</dbReference>
<dbReference type="InterPro" id="IPR008969">
    <property type="entry name" value="CarboxyPept-like_regulatory"/>
</dbReference>
<gene>
    <name evidence="3" type="ORF">BA92_08015</name>
    <name evidence="2" type="ORF">IE90_13615</name>
</gene>
<dbReference type="Proteomes" id="UP000031937">
    <property type="component" value="Unassembled WGS sequence"/>
</dbReference>
<evidence type="ECO:0008006" key="6">
    <source>
        <dbReference type="Google" id="ProtNLM"/>
    </source>
</evidence>
<proteinExistence type="predicted"/>
<organism evidence="3 5">
    <name type="scientific">Sanguibacteroides justesenii</name>
    <dbReference type="NCBI Taxonomy" id="1547597"/>
    <lineage>
        <taxon>Bacteria</taxon>
        <taxon>Pseudomonadati</taxon>
        <taxon>Bacteroidota</taxon>
        <taxon>Bacteroidia</taxon>
        <taxon>Bacteroidales</taxon>
        <taxon>Porphyromonadaceae</taxon>
        <taxon>Sanguibacteroides</taxon>
    </lineage>
</organism>
<accession>A0A0C3MES6</accession>
<dbReference type="EMBL" id="JPIT01000032">
    <property type="protein sequence ID" value="KIO43237.1"/>
    <property type="molecule type" value="Genomic_DNA"/>
</dbReference>
<dbReference type="SUPFAM" id="SSF49464">
    <property type="entry name" value="Carboxypeptidase regulatory domain-like"/>
    <property type="match status" value="1"/>
</dbReference>
<protein>
    <recommendedName>
        <fullName evidence="6">Carboxypeptidase-like regulatory domain-containing protein</fullName>
    </recommendedName>
</protein>
<dbReference type="Pfam" id="PF18939">
    <property type="entry name" value="DUF5686"/>
    <property type="match status" value="1"/>
</dbReference>
<dbReference type="EMBL" id="JPIU01000038">
    <property type="protein sequence ID" value="KIO44953.1"/>
    <property type="molecule type" value="Genomic_DNA"/>
</dbReference>
<evidence type="ECO:0000313" key="5">
    <source>
        <dbReference type="Proteomes" id="UP000031980"/>
    </source>
</evidence>
<evidence type="ECO:0000313" key="2">
    <source>
        <dbReference type="EMBL" id="KIO43237.1"/>
    </source>
</evidence>
<sequence length="831" mass="96051">MMKRAKFILFLFLSLWITELSAQTTKVRGRVTDAKTGEPLPLVSISFVGTTIGITTDFDGYYTIETRAEVSEIMAAYLSYERQVVKIKPGAFNTVDFKLVPVVTDLEEVMVTPGENPAHAILRNISKNKRRNNPAEKDSYHCSTYTKMELDVANIKPEFRNKKLQKNFGFIFQYIDTSVITGKAYLPVMISEASADYYYRKNPRLSREIVKASRISGIEEDYTLAQFTGHLHVNVNLYDNYINIFEVNFASPLSEHGLMYYKYFLVDSVQKEGRKIYKIRFHPKGKSIPVFDGEINIDSLTWALESATLRMVKGLNVNWIRDLVIENTNELVNDSTWFLKQDKIMADFTVQMKDSSKLISFMGHRQIDYSDVRINEDIPPEIARLDNDMILSEDVLKNDESYWQSVRPYQLSEREQNIYNMVDSIKNVPLYQNIYDLINTVLFGYYPVKKVELGPYYKLFSFNKLEGARFQLGARTTSEFSKKIRLSGYGAYSTKDNEFKGGGSVEIVFNTLPTSKMTIGGKHDVLQLGASENAFTTGNILSSIFSRGNNEKLTLINQFDLRYEKEWWSWFTNTFAYEYRQMFPTPYVDFFRPDSMEVSQIRTSQFRLGLRFSKNEVVVRKTFDKMSMGSKYPIVGMDLIAGVKGVFNSQYNYQRLELSVKHDFTIAPIGYSDVMLSGGKIFGKVPYPLLKLHEGNATYFYDPYAFSCMNFYEFASDLWGAVFWEHHFRGFFLSKIPLMKRLKWREVATVKALWGSLSDKNNGSRPDTEALLLFPQGMSSVSKPYIEAGFGVENIFRFIRIDAMWRITHRKDKDRQDVDNFAINFSLHLNF</sequence>
<evidence type="ECO:0000256" key="1">
    <source>
        <dbReference type="SAM" id="SignalP"/>
    </source>
</evidence>
<dbReference type="Gene3D" id="2.60.40.1120">
    <property type="entry name" value="Carboxypeptidase-like, regulatory domain"/>
    <property type="match status" value="1"/>
</dbReference>
<reference evidence="3 5" key="1">
    <citation type="submission" date="2014-07" db="EMBL/GenBank/DDBJ databases">
        <title>Porphyromonadaceae bacterium OUH 308042 = ATCC BAA-2681 = DSM 28342 draft genome.</title>
        <authorList>
            <person name="Sydenham T.V."/>
            <person name="Hasman H."/>
            <person name="Justensen U.S."/>
        </authorList>
    </citation>
    <scope>NUCLEOTIDE SEQUENCE [LARGE SCALE GENOMIC DNA]</scope>
    <source>
        <strain evidence="3 5">OUH 308042</strain>
    </source>
</reference>
<dbReference type="RefSeq" id="WP_110688811.1">
    <property type="nucleotide sequence ID" value="NZ_JPIT01000032.1"/>
</dbReference>
<name>A0A0C3MES6_9PORP</name>
<dbReference type="Pfam" id="PF13715">
    <property type="entry name" value="CarbopepD_reg_2"/>
    <property type="match status" value="1"/>
</dbReference>
<keyword evidence="1" id="KW-0732">Signal</keyword>
<comment type="caution">
    <text evidence="3">The sequence shown here is derived from an EMBL/GenBank/DDBJ whole genome shotgun (WGS) entry which is preliminary data.</text>
</comment>
<reference evidence="2 4" key="2">
    <citation type="submission" date="2014-07" db="EMBL/GenBank/DDBJ databases">
        <title>Porphyromonadaceae bacterium OUH 334697 = ATCC BAA-2682 = DSM 28341 draft genome.</title>
        <authorList>
            <person name="Sydenham T.V."/>
            <person name="Hasman H."/>
            <person name="Justesen U.S."/>
        </authorList>
    </citation>
    <scope>NUCLEOTIDE SEQUENCE [LARGE SCALE GENOMIC DNA]</scope>
    <source>
        <strain evidence="2 4">OUH 334697</strain>
    </source>
</reference>
<keyword evidence="5" id="KW-1185">Reference proteome</keyword>
<dbReference type="InterPro" id="IPR043741">
    <property type="entry name" value="DUF5686"/>
</dbReference>